<keyword evidence="3 17" id="KW-0004">4Fe-4S</keyword>
<dbReference type="InterPro" id="IPR013542">
    <property type="entry name" value="QueG_DUF1730"/>
</dbReference>
<comment type="subunit">
    <text evidence="17">Monomer.</text>
</comment>
<dbReference type="InterPro" id="IPR011989">
    <property type="entry name" value="ARM-like"/>
</dbReference>
<dbReference type="GO" id="GO:0006307">
    <property type="term" value="P:DNA alkylation repair"/>
    <property type="evidence" value="ECO:0007669"/>
    <property type="project" value="UniProtKB-UniRule"/>
</dbReference>
<evidence type="ECO:0000256" key="9">
    <source>
        <dbReference type="ARBA" id="ARBA00022763"/>
    </source>
</evidence>
<dbReference type="InterPro" id="IPR008332">
    <property type="entry name" value="MethylG_MeTrfase_N"/>
</dbReference>
<evidence type="ECO:0000256" key="10">
    <source>
        <dbReference type="ARBA" id="ARBA00022785"/>
    </source>
</evidence>
<dbReference type="SUPFAM" id="SSF53155">
    <property type="entry name" value="Methylated DNA-protein cysteine methyltransferase domain"/>
    <property type="match status" value="1"/>
</dbReference>
<sequence>MAEQKQTKRWTPYGTDQAAEADTIREAERWQRLKQEIVDAAASMGIDQIGFTTADPFTELKARLQHSIDQGYASGFEEPDLDKRTQPALLLDGARSIIAIAVAYPSKMEGGPKSEAGANRGMFARTAWGLDYHHVLRDRLQRLEQFLRERVPEVRVKSMVDTGELCDRAVAERSGIGFSGKNCSIISPKWGSWIYLGEMITNLPLPPDHPVTEDCGECTRCLDACPTGAFVGPGQLNAQRCISFQTQSKEMLPHEMMVKIGNRLYGCDTCQIVCPKNRGLNWTHHAEMQPDPEQAKPLLVPLLSLSNREFKSRFGSSAAAWRGKKPIQRNAIAALGNFRDRQAVPALEGLLRTDERPDIRAAAAWALGQIGGPDAKRILKAALSREEEPKVKEAVMQAQERAEAQHEPLYVQEMESPLGPLTLAATATGLFAIEFGDALSVAEGLQRRAARCYGRVVLQRHPERLQAAKRQLEEYFAGTRREFDLTLDIQGTPFQRQVWQALTDIPYGETRSYKQIAEAIGNPGAVRAVGGANNRNPLSIIVPCHRVIGADGQLVGYGGGMDKKVTLLHLEGVSCGQ</sequence>
<feature type="binding site" evidence="17">
    <location>
        <position position="225"/>
    </location>
    <ligand>
        <name>[4Fe-4S] cluster</name>
        <dbReference type="ChEBI" id="CHEBI:49883"/>
        <label>2</label>
    </ligand>
</feature>
<evidence type="ECO:0000259" key="19">
    <source>
        <dbReference type="PROSITE" id="PS51379"/>
    </source>
</evidence>
<dbReference type="FunFam" id="1.10.10.10:FF:000214">
    <property type="entry name" value="Methylated-DNA--protein-cysteine methyltransferase"/>
    <property type="match status" value="1"/>
</dbReference>
<dbReference type="InterPro" id="IPR004155">
    <property type="entry name" value="PBS_lyase_HEAT"/>
</dbReference>
<evidence type="ECO:0000256" key="1">
    <source>
        <dbReference type="ARBA" id="ARBA00001286"/>
    </source>
</evidence>
<dbReference type="AlphaFoldDB" id="A0A3A3GP31"/>
<evidence type="ECO:0000256" key="13">
    <source>
        <dbReference type="ARBA" id="ARBA00023014"/>
    </source>
</evidence>
<dbReference type="Pfam" id="PF08331">
    <property type="entry name" value="QueG_DUF1730"/>
    <property type="match status" value="1"/>
</dbReference>
<feature type="domain" description="4Fe-4S ferredoxin-type" evidence="19">
    <location>
        <begin position="205"/>
        <end position="235"/>
    </location>
</feature>
<evidence type="ECO:0000256" key="5">
    <source>
        <dbReference type="ARBA" id="ARBA00022603"/>
    </source>
</evidence>
<dbReference type="NCBIfam" id="TIGR00276">
    <property type="entry name" value="tRNA epoxyqueuosine(34) reductase QueG"/>
    <property type="match status" value="1"/>
</dbReference>
<dbReference type="GO" id="GO:0032259">
    <property type="term" value="P:methylation"/>
    <property type="evidence" value="ECO:0007669"/>
    <property type="project" value="UniProtKB-KW"/>
</dbReference>
<dbReference type="Gene3D" id="3.30.70.20">
    <property type="match status" value="1"/>
</dbReference>
<feature type="binding site" evidence="17">
    <location>
        <position position="182"/>
    </location>
    <ligand>
        <name>cob(II)alamin</name>
        <dbReference type="ChEBI" id="CHEBI:16304"/>
    </ligand>
</feature>
<protein>
    <recommendedName>
        <fullName evidence="16 17">Multifunctional fusion protein</fullName>
    </recommendedName>
    <domain>
        <recommendedName>
            <fullName evidence="16">Methylated-DNA--protein-cysteine methyltransferase</fullName>
            <ecNumber evidence="16">2.1.1.63</ecNumber>
        </recommendedName>
        <alternativeName>
            <fullName evidence="16">6-O-methylguanine-DNA methyltransferase</fullName>
        </alternativeName>
        <alternativeName>
            <fullName evidence="16">O-6-methylguanine-DNA-alkyltransferase</fullName>
            <shortName evidence="16">MGMT</shortName>
        </alternativeName>
    </domain>
    <domain>
        <recommendedName>
            <fullName evidence="17">Epoxyqueuosine reductase</fullName>
            <ecNumber evidence="17">1.17.99.6</ecNumber>
        </recommendedName>
        <alternativeName>
            <fullName evidence="17">Queuosine biosynthesis protein QueG</fullName>
        </alternativeName>
    </domain>
</protein>
<comment type="miscellaneous">
    <text evidence="16">This enzyme catalyzes only one turnover and therefore is not strictly catalytic. According to one definition, an enzyme is a biocatalyst that acts repeatedly and over many reaction cycles.</text>
</comment>
<feature type="binding site" evidence="17">
    <location>
        <position position="196"/>
    </location>
    <ligand>
        <name>cob(II)alamin</name>
        <dbReference type="ChEBI" id="CHEBI:16304"/>
    </ligand>
</feature>
<keyword evidence="4 16" id="KW-0963">Cytoplasm</keyword>
<dbReference type="GO" id="GO:0051539">
    <property type="term" value="F:4 iron, 4 sulfur cluster binding"/>
    <property type="evidence" value="ECO:0007669"/>
    <property type="project" value="UniProtKB-KW"/>
</dbReference>
<dbReference type="SUPFAM" id="SSF46767">
    <property type="entry name" value="Methylated DNA-protein cysteine methyltransferase, C-terminal domain"/>
    <property type="match status" value="1"/>
</dbReference>
<evidence type="ECO:0000256" key="18">
    <source>
        <dbReference type="SAM" id="MobiDB-lite"/>
    </source>
</evidence>
<dbReference type="GO" id="GO:0046872">
    <property type="term" value="F:metal ion binding"/>
    <property type="evidence" value="ECO:0007669"/>
    <property type="project" value="UniProtKB-KW"/>
</dbReference>
<evidence type="ECO:0000256" key="8">
    <source>
        <dbReference type="ARBA" id="ARBA00022723"/>
    </source>
</evidence>
<comment type="subcellular location">
    <subcellularLocation>
        <location evidence="16">Cytoplasm</location>
    </subcellularLocation>
</comment>
<keyword evidence="6 16" id="KW-0808">Transferase</keyword>
<dbReference type="EC" id="1.17.99.6" evidence="17"/>
<feature type="binding site" evidence="17">
    <location>
        <position position="215"/>
    </location>
    <ligand>
        <name>[4Fe-4S] cluster</name>
        <dbReference type="ChEBI" id="CHEBI:49883"/>
        <label>1</label>
    </ligand>
</feature>
<dbReference type="GO" id="GO:0005737">
    <property type="term" value="C:cytoplasm"/>
    <property type="evidence" value="ECO:0007669"/>
    <property type="project" value="UniProtKB-SubCell"/>
</dbReference>
<dbReference type="PROSITE" id="PS00374">
    <property type="entry name" value="MGMT"/>
    <property type="match status" value="1"/>
</dbReference>
<dbReference type="PROSITE" id="PS51379">
    <property type="entry name" value="4FE4S_FER_2"/>
    <property type="match status" value="1"/>
</dbReference>
<dbReference type="InterPro" id="IPR004453">
    <property type="entry name" value="QueG"/>
</dbReference>
<feature type="binding site" evidence="17">
    <location>
        <begin position="267"/>
        <end position="268"/>
    </location>
    <ligand>
        <name>cob(II)alamin</name>
        <dbReference type="ChEBI" id="CHEBI:16304"/>
    </ligand>
</feature>
<feature type="binding site" evidence="17">
    <location>
        <position position="324"/>
    </location>
    <ligand>
        <name>tRNA</name>
        <dbReference type="ChEBI" id="CHEBI:17843"/>
    </ligand>
</feature>
<dbReference type="Pfam" id="PF13646">
    <property type="entry name" value="HEAT_2"/>
    <property type="match status" value="1"/>
</dbReference>
<feature type="binding site" evidence="17">
    <location>
        <position position="270"/>
    </location>
    <ligand>
        <name>[4Fe-4S] cluster</name>
        <dbReference type="ChEBI" id="CHEBI:49883"/>
        <label>2</label>
    </ligand>
</feature>
<dbReference type="InterPro" id="IPR023546">
    <property type="entry name" value="MGMT"/>
</dbReference>
<comment type="caution">
    <text evidence="17">Lacks conserved residue(s) required for the propagation of feature annotation.</text>
</comment>
<keyword evidence="5 16" id="KW-0489">Methyltransferase</keyword>
<dbReference type="InterPro" id="IPR036388">
    <property type="entry name" value="WH-like_DNA-bd_sf"/>
</dbReference>
<dbReference type="Gene3D" id="1.25.10.10">
    <property type="entry name" value="Leucine-rich Repeat Variant"/>
    <property type="match status" value="1"/>
</dbReference>
<keyword evidence="10 17" id="KW-0671">Queuosine biosynthesis</keyword>
<feature type="binding site" evidence="17">
    <location>
        <position position="267"/>
    </location>
    <ligand>
        <name>[4Fe-4S] cluster</name>
        <dbReference type="ChEBI" id="CHEBI:49883"/>
        <label>2</label>
    </ligand>
</feature>
<feature type="binding site" evidence="17">
    <location>
        <position position="185"/>
    </location>
    <ligand>
        <name>cob(II)alamin</name>
        <dbReference type="ChEBI" id="CHEBI:16304"/>
    </ligand>
</feature>
<evidence type="ECO:0000256" key="16">
    <source>
        <dbReference type="HAMAP-Rule" id="MF_00772"/>
    </source>
</evidence>
<dbReference type="GO" id="GO:0052693">
    <property type="term" value="F:epoxyqueuosine reductase activity"/>
    <property type="evidence" value="ECO:0007669"/>
    <property type="project" value="UniProtKB-UniRule"/>
</dbReference>
<keyword evidence="7 17" id="KW-0819">tRNA processing</keyword>
<feature type="binding site" evidence="17">
    <location>
        <position position="221"/>
    </location>
    <ligand>
        <name>[4Fe-4S] cluster</name>
        <dbReference type="ChEBI" id="CHEBI:49883"/>
        <label>1</label>
    </ligand>
</feature>
<evidence type="ECO:0000313" key="20">
    <source>
        <dbReference type="EMBL" id="RJG26865.1"/>
    </source>
</evidence>
<dbReference type="InterPro" id="IPR014048">
    <property type="entry name" value="MethylDNA_cys_MeTrfase_DNA-bd"/>
</dbReference>
<keyword evidence="8 17" id="KW-0479">Metal-binding</keyword>
<dbReference type="Pfam" id="PF02870">
    <property type="entry name" value="Methyltransf_1N"/>
    <property type="match status" value="1"/>
</dbReference>
<comment type="catalytic activity">
    <reaction evidence="15 16">
        <text>a 6-O-methyl-2'-deoxyguanosine in DNA + L-cysteinyl-[protein] = S-methyl-L-cysteinyl-[protein] + a 2'-deoxyguanosine in DNA</text>
        <dbReference type="Rhea" id="RHEA:24000"/>
        <dbReference type="Rhea" id="RHEA-COMP:10131"/>
        <dbReference type="Rhea" id="RHEA-COMP:10132"/>
        <dbReference type="Rhea" id="RHEA-COMP:11367"/>
        <dbReference type="Rhea" id="RHEA-COMP:11368"/>
        <dbReference type="ChEBI" id="CHEBI:29950"/>
        <dbReference type="ChEBI" id="CHEBI:82612"/>
        <dbReference type="ChEBI" id="CHEBI:85445"/>
        <dbReference type="ChEBI" id="CHEBI:85448"/>
        <dbReference type="EC" id="2.1.1.63"/>
    </reaction>
</comment>
<dbReference type="GO" id="GO:0031419">
    <property type="term" value="F:cobalamin binding"/>
    <property type="evidence" value="ECO:0007669"/>
    <property type="project" value="UniProtKB-KW"/>
</dbReference>
<evidence type="ECO:0000256" key="11">
    <source>
        <dbReference type="ARBA" id="ARBA00023002"/>
    </source>
</evidence>
<keyword evidence="17" id="KW-0170">Cobalt</keyword>
<feature type="binding site" evidence="17">
    <location>
        <position position="325"/>
    </location>
    <ligand>
        <name>tRNA</name>
        <dbReference type="ChEBI" id="CHEBI:17843"/>
    </ligand>
</feature>
<evidence type="ECO:0000256" key="17">
    <source>
        <dbReference type="HAMAP-Rule" id="MF_00916"/>
    </source>
</evidence>
<organism evidence="20 21">
    <name type="scientific">Paenibacillus thiaminolyticus</name>
    <name type="common">Bacillus thiaminolyticus</name>
    <dbReference type="NCBI Taxonomy" id="49283"/>
    <lineage>
        <taxon>Bacteria</taxon>
        <taxon>Bacillati</taxon>
        <taxon>Bacillota</taxon>
        <taxon>Bacilli</taxon>
        <taxon>Bacillales</taxon>
        <taxon>Paenibacillaceae</taxon>
        <taxon>Paenibacillus</taxon>
    </lineage>
</organism>
<keyword evidence="13 17" id="KW-0411">Iron-sulfur</keyword>
<dbReference type="CDD" id="cd06445">
    <property type="entry name" value="ATase"/>
    <property type="match status" value="1"/>
</dbReference>
<keyword evidence="12 17" id="KW-0408">Iron</keyword>
<feature type="binding site" evidence="17">
    <location>
        <position position="218"/>
    </location>
    <ligand>
        <name>[4Fe-4S] cluster</name>
        <dbReference type="ChEBI" id="CHEBI:49883"/>
        <label>1</label>
    </ligand>
</feature>
<evidence type="ECO:0000256" key="14">
    <source>
        <dbReference type="ARBA" id="ARBA00023204"/>
    </source>
</evidence>
<dbReference type="HAMAP" id="MF_00916">
    <property type="entry name" value="QueG"/>
    <property type="match status" value="1"/>
</dbReference>
<feature type="active site" description="Nucleophile; methyl group acceptor" evidence="16">
    <location>
        <position position="544"/>
    </location>
</feature>
<dbReference type="PANTHER" id="PTHR30002">
    <property type="entry name" value="EPOXYQUEUOSINE REDUCTASE"/>
    <property type="match status" value="1"/>
</dbReference>
<feature type="binding site" evidence="17">
    <location>
        <position position="241"/>
    </location>
    <ligand>
        <name>[4Fe-4S] cluster</name>
        <dbReference type="ChEBI" id="CHEBI:49883"/>
        <label>2</label>
    </ligand>
</feature>
<dbReference type="NCBIfam" id="TIGR00589">
    <property type="entry name" value="ogt"/>
    <property type="match status" value="1"/>
</dbReference>
<dbReference type="InterPro" id="IPR017900">
    <property type="entry name" value="4Fe4S_Fe_S_CS"/>
</dbReference>
<dbReference type="Gene3D" id="3.30.160.70">
    <property type="entry name" value="Methylated DNA-protein cysteine methyltransferase domain"/>
    <property type="match status" value="1"/>
</dbReference>
<comment type="similarity">
    <text evidence="17">Belongs to the QueG family.</text>
</comment>
<gene>
    <name evidence="17 20" type="primary">queG</name>
    <name evidence="20" type="ORF">DQX05_02245</name>
</gene>
<dbReference type="EC" id="2.1.1.63" evidence="16"/>
<keyword evidence="9 16" id="KW-0227">DNA damage</keyword>
<comment type="catalytic activity">
    <reaction evidence="17">
        <text>epoxyqueuosine(34) in tRNA + AH2 = queuosine(34) in tRNA + A + H2O</text>
        <dbReference type="Rhea" id="RHEA:32159"/>
        <dbReference type="Rhea" id="RHEA-COMP:18571"/>
        <dbReference type="Rhea" id="RHEA-COMP:18582"/>
        <dbReference type="ChEBI" id="CHEBI:13193"/>
        <dbReference type="ChEBI" id="CHEBI:15377"/>
        <dbReference type="ChEBI" id="CHEBI:17499"/>
        <dbReference type="ChEBI" id="CHEBI:194431"/>
        <dbReference type="ChEBI" id="CHEBI:194443"/>
        <dbReference type="EC" id="1.17.99.6"/>
    </reaction>
</comment>
<feature type="active site" description="Proton donor" evidence="17">
    <location>
        <position position="161"/>
    </location>
</feature>
<feature type="binding site" evidence="17">
    <location>
        <position position="179"/>
    </location>
    <ligand>
        <name>cob(II)alamin</name>
        <dbReference type="ChEBI" id="CHEBI:16304"/>
    </ligand>
</feature>
<comment type="pathway">
    <text evidence="17">tRNA modification; tRNA-queuosine biosynthesis.</text>
</comment>
<feature type="binding site" evidence="17">
    <location>
        <position position="249"/>
    </location>
    <ligand>
        <name>tRNA</name>
        <dbReference type="ChEBI" id="CHEBI:17843"/>
    </ligand>
</feature>
<comment type="function">
    <text evidence="17">Catalyzes the conversion of epoxyqueuosine (oQ) to queuosine (Q), which is a hypermodified base found in the wobble positions of tRNA(Asp), tRNA(Asn), tRNA(His) and tRNA(Tyr).</text>
</comment>
<evidence type="ECO:0000256" key="6">
    <source>
        <dbReference type="ARBA" id="ARBA00022679"/>
    </source>
</evidence>
<dbReference type="InterPro" id="IPR001497">
    <property type="entry name" value="MethylDNA_cys_MeTrfase_AS"/>
</dbReference>
<dbReference type="SMART" id="SM00567">
    <property type="entry name" value="EZ_HEAT"/>
    <property type="match status" value="2"/>
</dbReference>
<dbReference type="PROSITE" id="PS00198">
    <property type="entry name" value="4FE4S_FER_1"/>
    <property type="match status" value="1"/>
</dbReference>
<reference evidence="20 21" key="1">
    <citation type="submission" date="2018-09" db="EMBL/GenBank/DDBJ databases">
        <title>Paenibacillus SK2017-BO5.</title>
        <authorList>
            <person name="Piskunova J.V."/>
            <person name="Dubiley S.A."/>
            <person name="Severinov K.V."/>
        </authorList>
    </citation>
    <scope>NUCLEOTIDE SEQUENCE [LARGE SCALE GENOMIC DNA]</scope>
    <source>
        <strain evidence="20 21">BO5</strain>
    </source>
</reference>
<accession>A0A3A3GP31</accession>
<dbReference type="Gene3D" id="1.10.10.10">
    <property type="entry name" value="Winged helix-like DNA-binding domain superfamily/Winged helix DNA-binding domain"/>
    <property type="match status" value="1"/>
</dbReference>
<feature type="region of interest" description="Disordered" evidence="18">
    <location>
        <begin position="1"/>
        <end position="21"/>
    </location>
</feature>
<dbReference type="GO" id="GO:0003908">
    <property type="term" value="F:methylated-DNA-[protein]-cysteine S-methyltransferase activity"/>
    <property type="evidence" value="ECO:0007669"/>
    <property type="project" value="UniProtKB-UniRule"/>
</dbReference>
<evidence type="ECO:0000256" key="15">
    <source>
        <dbReference type="ARBA" id="ARBA00049348"/>
    </source>
</evidence>
<dbReference type="Pfam" id="PF01035">
    <property type="entry name" value="DNA_binding_1"/>
    <property type="match status" value="1"/>
</dbReference>
<keyword evidence="11 17" id="KW-0560">Oxidoreductase</keyword>
<dbReference type="OrthoDB" id="9784571at2"/>
<dbReference type="Proteomes" id="UP000266177">
    <property type="component" value="Unassembled WGS sequence"/>
</dbReference>
<feature type="binding site" evidence="17">
    <location>
        <position position="243"/>
    </location>
    <ligand>
        <name>cob(II)alamin</name>
        <dbReference type="ChEBI" id="CHEBI:16304"/>
    </ligand>
</feature>
<proteinExistence type="inferred from homology"/>
<dbReference type="Pfam" id="PF13484">
    <property type="entry name" value="Fer4_16"/>
    <property type="match status" value="1"/>
</dbReference>
<dbReference type="SUPFAM" id="SSF48371">
    <property type="entry name" value="ARM repeat"/>
    <property type="match status" value="1"/>
</dbReference>
<comment type="cofactor">
    <cofactor evidence="17">
        <name>[4Fe-4S] cluster</name>
        <dbReference type="ChEBI" id="CHEBI:49883"/>
    </cofactor>
    <text evidence="17">Binds 2 [4Fe-4S] clusters per monomer.</text>
</comment>
<comment type="cofactor">
    <cofactor evidence="17">
        <name>cob(II)alamin</name>
        <dbReference type="ChEBI" id="CHEBI:16304"/>
    </cofactor>
</comment>
<evidence type="ECO:0000313" key="21">
    <source>
        <dbReference type="Proteomes" id="UP000266177"/>
    </source>
</evidence>
<evidence type="ECO:0000256" key="12">
    <source>
        <dbReference type="ARBA" id="ARBA00023004"/>
    </source>
</evidence>
<evidence type="ECO:0000256" key="7">
    <source>
        <dbReference type="ARBA" id="ARBA00022694"/>
    </source>
</evidence>
<comment type="caution">
    <text evidence="20">The sequence shown here is derived from an EMBL/GenBank/DDBJ whole genome shotgun (WGS) entry which is preliminary data.</text>
</comment>
<comment type="catalytic activity">
    <reaction evidence="1 16">
        <text>a 4-O-methyl-thymidine in DNA + L-cysteinyl-[protein] = a thymidine in DNA + S-methyl-L-cysteinyl-[protein]</text>
        <dbReference type="Rhea" id="RHEA:53428"/>
        <dbReference type="Rhea" id="RHEA-COMP:10131"/>
        <dbReference type="Rhea" id="RHEA-COMP:10132"/>
        <dbReference type="Rhea" id="RHEA-COMP:13555"/>
        <dbReference type="Rhea" id="RHEA-COMP:13556"/>
        <dbReference type="ChEBI" id="CHEBI:29950"/>
        <dbReference type="ChEBI" id="CHEBI:82612"/>
        <dbReference type="ChEBI" id="CHEBI:137386"/>
        <dbReference type="ChEBI" id="CHEBI:137387"/>
        <dbReference type="EC" id="2.1.1.63"/>
    </reaction>
</comment>
<dbReference type="SUPFAM" id="SSF54862">
    <property type="entry name" value="4Fe-4S ferredoxins"/>
    <property type="match status" value="1"/>
</dbReference>
<dbReference type="InterPro" id="IPR017896">
    <property type="entry name" value="4Fe4S_Fe-S-bd"/>
</dbReference>
<feature type="binding site" evidence="17">
    <location>
        <position position="84"/>
    </location>
    <ligand>
        <name>cob(II)alamin</name>
        <dbReference type="ChEBI" id="CHEBI:16304"/>
    </ligand>
</feature>
<dbReference type="PANTHER" id="PTHR30002:SF4">
    <property type="entry name" value="EPOXYQUEUOSINE REDUCTASE"/>
    <property type="match status" value="1"/>
</dbReference>
<evidence type="ECO:0000256" key="4">
    <source>
        <dbReference type="ARBA" id="ARBA00022490"/>
    </source>
</evidence>
<dbReference type="RefSeq" id="WP_119790482.1">
    <property type="nucleotide sequence ID" value="NZ_QYZD01000001.1"/>
</dbReference>
<dbReference type="InterPro" id="IPR016024">
    <property type="entry name" value="ARM-type_fold"/>
</dbReference>
<keyword evidence="17" id="KW-0846">Cobalamin</keyword>
<dbReference type="InterPro" id="IPR036217">
    <property type="entry name" value="MethylDNA_cys_MeTrfase_DNAb"/>
</dbReference>
<keyword evidence="14 16" id="KW-0234">DNA repair</keyword>
<evidence type="ECO:0000256" key="3">
    <source>
        <dbReference type="ARBA" id="ARBA00022485"/>
    </source>
</evidence>
<feature type="binding site" evidence="17">
    <location>
        <position position="308"/>
    </location>
    <ligand>
        <name>tRNA</name>
        <dbReference type="ChEBI" id="CHEBI:17843"/>
    </ligand>
</feature>
<dbReference type="HAMAP" id="MF_00772">
    <property type="entry name" value="OGT"/>
    <property type="match status" value="1"/>
</dbReference>
<dbReference type="GO" id="GO:0008616">
    <property type="term" value="P:tRNA queuosine(34) biosynthetic process"/>
    <property type="evidence" value="ECO:0007669"/>
    <property type="project" value="UniProtKB-UniRule"/>
</dbReference>
<name>A0A3A3GP31_PANTH</name>
<comment type="similarity">
    <text evidence="2 16">Belongs to the MGMT family.</text>
</comment>
<dbReference type="EMBL" id="QYZD01000001">
    <property type="protein sequence ID" value="RJG26865.1"/>
    <property type="molecule type" value="Genomic_DNA"/>
</dbReference>
<evidence type="ECO:0000256" key="2">
    <source>
        <dbReference type="ARBA" id="ARBA00008711"/>
    </source>
</evidence>
<feature type="binding site" evidence="17">
    <location>
        <position position="247"/>
    </location>
    <ligand>
        <name>tRNA</name>
        <dbReference type="ChEBI" id="CHEBI:17843"/>
    </ligand>
</feature>
<feature type="binding site" evidence="17">
    <location>
        <position position="307"/>
    </location>
    <ligand>
        <name>tRNA</name>
        <dbReference type="ChEBI" id="CHEBI:17843"/>
    </ligand>
</feature>
<dbReference type="UniPathway" id="UPA00392"/>
<dbReference type="InterPro" id="IPR036631">
    <property type="entry name" value="MGMT_N_sf"/>
</dbReference>
<feature type="binding site" evidence="17">
    <location>
        <position position="322"/>
    </location>
    <ligand>
        <name>tRNA</name>
        <dbReference type="ChEBI" id="CHEBI:17843"/>
    </ligand>
</feature>
<comment type="function">
    <text evidence="16">Involved in the cellular defense against the biological effects of O6-methylguanine (O6-MeG) and O4-methylthymine (O4-MeT) in DNA. Repairs the methylated nucleobase in DNA by stoichiometrically transferring the methyl group to a cysteine residue in the enzyme. This is a suicide reaction: the enzyme is irreversibly inactivated.</text>
</comment>
<feature type="binding site" evidence="17">
    <location>
        <position position="274"/>
    </location>
    <ligand>
        <name>[4Fe-4S] cluster</name>
        <dbReference type="ChEBI" id="CHEBI:49883"/>
        <label>1</label>
    </ligand>
</feature>
<feature type="binding site" evidence="17">
    <location>
        <position position="161"/>
    </location>
    <ligand>
        <name>cob(II)alamin</name>
        <dbReference type="ChEBI" id="CHEBI:16304"/>
    </ligand>
</feature>